<gene>
    <name evidence="2" type="ORF">QFZ22_003397</name>
</gene>
<comment type="caution">
    <text evidence="2">The sequence shown here is derived from an EMBL/GenBank/DDBJ whole genome shotgun (WGS) entry which is preliminary data.</text>
</comment>
<evidence type="ECO:0000313" key="3">
    <source>
        <dbReference type="Proteomes" id="UP001234216"/>
    </source>
</evidence>
<feature type="compositionally biased region" description="Polar residues" evidence="1">
    <location>
        <begin position="80"/>
        <end position="108"/>
    </location>
</feature>
<feature type="region of interest" description="Disordered" evidence="1">
    <location>
        <begin position="1"/>
        <end position="137"/>
    </location>
</feature>
<evidence type="ECO:0000313" key="2">
    <source>
        <dbReference type="EMBL" id="MDQ0907412.1"/>
    </source>
</evidence>
<name>A0AAW8FBA4_9ACTN</name>
<accession>A0AAW8FBA4</accession>
<dbReference type="InterPro" id="IPR011044">
    <property type="entry name" value="Quino_amine_DH_bsu"/>
</dbReference>
<reference evidence="2" key="1">
    <citation type="submission" date="2023-07" db="EMBL/GenBank/DDBJ databases">
        <title>Comparative genomics of wheat-associated soil bacteria to identify genetic determinants of phenazine resistance.</title>
        <authorList>
            <person name="Mouncey N."/>
        </authorList>
    </citation>
    <scope>NUCLEOTIDE SEQUENCE</scope>
    <source>
        <strain evidence="2">V4I22</strain>
    </source>
</reference>
<dbReference type="AlphaFoldDB" id="A0AAW8FBA4"/>
<organism evidence="2 3">
    <name type="scientific">Streptomyces canus</name>
    <dbReference type="NCBI Taxonomy" id="58343"/>
    <lineage>
        <taxon>Bacteria</taxon>
        <taxon>Bacillati</taxon>
        <taxon>Actinomycetota</taxon>
        <taxon>Actinomycetes</taxon>
        <taxon>Kitasatosporales</taxon>
        <taxon>Streptomycetaceae</taxon>
        <taxon>Streptomyces</taxon>
        <taxon>Streptomyces aurantiacus group</taxon>
    </lineage>
</organism>
<protein>
    <submittedName>
        <fullName evidence="2">Glucose/arabinose dehydrogenase</fullName>
    </submittedName>
</protein>
<dbReference type="InterPro" id="IPR015943">
    <property type="entry name" value="WD40/YVTN_repeat-like_dom_sf"/>
</dbReference>
<feature type="compositionally biased region" description="Low complexity" evidence="1">
    <location>
        <begin position="1"/>
        <end position="16"/>
    </location>
</feature>
<feature type="compositionally biased region" description="Polar residues" evidence="1">
    <location>
        <begin position="40"/>
        <end position="55"/>
    </location>
</feature>
<proteinExistence type="predicted"/>
<dbReference type="Gene3D" id="2.130.10.10">
    <property type="entry name" value="YVTN repeat-like/Quinoprotein amine dehydrogenase"/>
    <property type="match status" value="1"/>
</dbReference>
<dbReference type="Proteomes" id="UP001234216">
    <property type="component" value="Unassembled WGS sequence"/>
</dbReference>
<sequence length="237" mass="24188">MASGATIPTAATSATARNPALASAPTARVPSGTGKLPVTALTTGTLRSTPENPSSARRHGHRRAKPAIKGAPTAIPTAKPDTSNSRAMSRISPGSMNSDVPCANTATPRHSDTARGTGRTGSGDDQSSDGRHGGTALAFSRDGRTLAVAGSAGSPHLGDLASQRLLGTTLPTPGAEIRALAFGPDGMLYASGTHIPVRRYDLNPGHLITEVCRCAGSGLSGTAWKTYLPDLPYRRTC</sequence>
<dbReference type="EMBL" id="JAUSZV010000005">
    <property type="protein sequence ID" value="MDQ0907412.1"/>
    <property type="molecule type" value="Genomic_DNA"/>
</dbReference>
<dbReference type="SUPFAM" id="SSF50969">
    <property type="entry name" value="YVTN repeat-like/Quinoprotein amine dehydrogenase"/>
    <property type="match status" value="1"/>
</dbReference>
<dbReference type="RefSeq" id="WP_373430944.1">
    <property type="nucleotide sequence ID" value="NZ_JAUSZV010000005.1"/>
</dbReference>
<evidence type="ECO:0000256" key="1">
    <source>
        <dbReference type="SAM" id="MobiDB-lite"/>
    </source>
</evidence>
<feature type="compositionally biased region" description="Basic residues" evidence="1">
    <location>
        <begin position="56"/>
        <end position="66"/>
    </location>
</feature>